<dbReference type="OrthoDB" id="4053752at2759"/>
<accession>A0A7H9B3T0</accession>
<feature type="compositionally biased region" description="Low complexity" evidence="1">
    <location>
        <begin position="142"/>
        <end position="153"/>
    </location>
</feature>
<feature type="region of interest" description="Disordered" evidence="1">
    <location>
        <begin position="125"/>
        <end position="153"/>
    </location>
</feature>
<evidence type="ECO:0000313" key="3">
    <source>
        <dbReference type="Proteomes" id="UP000509704"/>
    </source>
</evidence>
<dbReference type="GeneID" id="59236806"/>
<dbReference type="KEGG" id="zmk:HG535_0E01480"/>
<dbReference type="Proteomes" id="UP000509704">
    <property type="component" value="Chromosome 5"/>
</dbReference>
<feature type="compositionally biased region" description="Low complexity" evidence="1">
    <location>
        <begin position="298"/>
        <end position="316"/>
    </location>
</feature>
<gene>
    <name evidence="2" type="ORF">HG535_0E01480</name>
</gene>
<evidence type="ECO:0000256" key="1">
    <source>
        <dbReference type="SAM" id="MobiDB-lite"/>
    </source>
</evidence>
<feature type="region of interest" description="Disordered" evidence="1">
    <location>
        <begin position="289"/>
        <end position="325"/>
    </location>
</feature>
<dbReference type="AlphaFoldDB" id="A0A7H9B3T0"/>
<name>A0A7H9B3T0_ZYGMR</name>
<reference evidence="2 3" key="1">
    <citation type="submission" date="2020-07" db="EMBL/GenBank/DDBJ databases">
        <title>The yeast mating-type switching endonuclease HO is a domesticated member of an unorthodox homing genetic element family.</title>
        <authorList>
            <person name="Coughlan A.Y."/>
            <person name="Lombardi L."/>
            <person name="Braun-Galleani S."/>
            <person name="Martos A.R."/>
            <person name="Galeote V."/>
            <person name="Bigey F."/>
            <person name="Dequin S."/>
            <person name="Byrne K.P."/>
            <person name="Wolfe K.H."/>
        </authorList>
    </citation>
    <scope>NUCLEOTIDE SEQUENCE [LARGE SCALE GENOMIC DNA]</scope>
    <source>
        <strain evidence="2 3">NRRL Y-6702</strain>
    </source>
</reference>
<dbReference type="EMBL" id="CP058608">
    <property type="protein sequence ID" value="QLG73064.1"/>
    <property type="molecule type" value="Genomic_DNA"/>
</dbReference>
<feature type="compositionally biased region" description="Polar residues" evidence="1">
    <location>
        <begin position="238"/>
        <end position="253"/>
    </location>
</feature>
<dbReference type="RefSeq" id="XP_037144791.1">
    <property type="nucleotide sequence ID" value="XM_037288896.1"/>
</dbReference>
<organism evidence="2 3">
    <name type="scientific">Zygotorulaspora mrakii</name>
    <name type="common">Zygosaccharomyces mrakii</name>
    <dbReference type="NCBI Taxonomy" id="42260"/>
    <lineage>
        <taxon>Eukaryota</taxon>
        <taxon>Fungi</taxon>
        <taxon>Dikarya</taxon>
        <taxon>Ascomycota</taxon>
        <taxon>Saccharomycotina</taxon>
        <taxon>Saccharomycetes</taxon>
        <taxon>Saccharomycetales</taxon>
        <taxon>Saccharomycetaceae</taxon>
        <taxon>Zygotorulaspora</taxon>
    </lineage>
</organism>
<proteinExistence type="predicted"/>
<keyword evidence="3" id="KW-1185">Reference proteome</keyword>
<feature type="region of interest" description="Disordered" evidence="1">
    <location>
        <begin position="224"/>
        <end position="253"/>
    </location>
</feature>
<protein>
    <submittedName>
        <fullName evidence="2">Uncharacterized protein</fullName>
    </submittedName>
</protein>
<evidence type="ECO:0000313" key="2">
    <source>
        <dbReference type="EMBL" id="QLG73064.1"/>
    </source>
</evidence>
<sequence length="350" mass="39024">MTRVPVSQGLFGLAATVAIFKGLKEAMNFYSLGALRLNVSDGNMNPTMTAESHTVTKKIVTTVTATINTGTKQKLDWPLVLDFVLEELDMIDPRIWIATIALCVLGPVAVYLFDGRRSVFSTNTHSTQTDEVEEVRIPDLPGPSSGKGPSSYSPYFQYNPAERAWMQFGKSKSEPFLFTYVPISYSTKDSSSEIEQEVKEYENEPSLEFCDKQVAEPATDNFNREESATDNYNHDESAQSAQSISDQLPSSGNKFRSIQEKKSLHVMNHQQQHLLEDREVSSLDESFTINPFDKRPISSNSSHSIPSSRSSPMASSVLNSSNSHLRLQMSPTKTFTHLSSELAYSQPFSY</sequence>
<feature type="compositionally biased region" description="Basic and acidic residues" evidence="1">
    <location>
        <begin position="224"/>
        <end position="237"/>
    </location>
</feature>